<dbReference type="PROSITE" id="PS50109">
    <property type="entry name" value="HIS_KIN"/>
    <property type="match status" value="1"/>
</dbReference>
<feature type="domain" description="CheW-like" evidence="16">
    <location>
        <begin position="472"/>
        <end position="616"/>
    </location>
</feature>
<dbReference type="SUPFAM" id="SSF52172">
    <property type="entry name" value="CheY-like"/>
    <property type="match status" value="1"/>
</dbReference>
<sequence>MATINRDFFIAQYREEANDHIQHITRRLFQLEEQPGNQTQLLEEIFRIVHTLKGSSRMMGYTDISDLAHKIEDFLVEIRDGHLDIYAEVTDLLFYCLDTLNYLVEGLAKHVNRTVDIEQFTKLFQDILAGKSIEVPHFQTQLAEPAPATDMPSTSPMPQQGRIDETEERHHIRVHTDELDSILNLVGELIINQYRCDGQQAACAKIAHDLHEHQQIITELQDVVQQEKETALIARLTHIIDRLDRSSAGITLQAKHFLKKHRTDRQQMRLAINHLQEHVIDIRMVPASRIFHLFPRLVRMTARRLDKKIELRLQGEETKIDSRIIEEMRDPLIHLLQNAIYHGIEASDKRQSDGKNPTGTIIISARQEGSRIILTVQDDGRGIDMAAIRDYALKEGLLSHKNMHSVTEQEVFDYLFEPGFSTSDIVDDIAGRGFGLDIVRTHVDRVHGEIEVRSSPGKGAKFILKLPLTLTIVDALLVRDADDVFAIPTMAVEKTFDLLPEEIEHLGTMPAVVVHDTLLPIVALRHILNISSSQIKQRDPDQTFIQKPERKTVIILQAEDRRIGFLVDDLVEERKIVIKHLGSCLKRVRNVAGATTIRGDVVIILSVRDLIRSAEALLEDRSLTAPFVSHAPNESETRAMPPQILLIDDSPNTREVERMILEQAGYAVLMAENGEQGLEMLQKHSIQLVITDVEMPEMDGLTFTKTLKRDDTFRDIAVIIVSTRGSDADRQAGLEAGADAYIVKGEFDEKHLLNMIASCLKRFTKNF</sequence>
<keyword evidence="9" id="KW-0067">ATP-binding</keyword>
<dbReference type="InterPro" id="IPR004105">
    <property type="entry name" value="CheA-like_dim"/>
</dbReference>
<dbReference type="SMART" id="SM01231">
    <property type="entry name" value="H-kinase_dim"/>
    <property type="match status" value="1"/>
</dbReference>
<evidence type="ECO:0000256" key="13">
    <source>
        <dbReference type="PROSITE-ProRule" id="PRU00169"/>
    </source>
</evidence>
<dbReference type="InterPro" id="IPR008207">
    <property type="entry name" value="Sig_transdc_His_kin_Hpt_dom"/>
</dbReference>
<dbReference type="Pfam" id="PF01584">
    <property type="entry name" value="CheW"/>
    <property type="match status" value="1"/>
</dbReference>
<protein>
    <recommendedName>
        <fullName evidence="3">Chemotaxis protein CheA</fullName>
        <ecNumber evidence="2">2.7.13.3</ecNumber>
    </recommendedName>
</protein>
<evidence type="ECO:0000256" key="8">
    <source>
        <dbReference type="ARBA" id="ARBA00022777"/>
    </source>
</evidence>
<dbReference type="InterPro" id="IPR036097">
    <property type="entry name" value="HisK_dim/P_sf"/>
</dbReference>
<comment type="caution">
    <text evidence="18">The sequence shown here is derived from an EMBL/GenBank/DDBJ whole genome shotgun (WGS) entry which is preliminary data.</text>
</comment>
<feature type="domain" description="Response regulatory" evidence="15">
    <location>
        <begin position="643"/>
        <end position="759"/>
    </location>
</feature>
<dbReference type="InterPro" id="IPR001789">
    <property type="entry name" value="Sig_transdc_resp-reg_receiver"/>
</dbReference>
<dbReference type="InterPro" id="IPR011006">
    <property type="entry name" value="CheY-like_superfamily"/>
</dbReference>
<name>A0A2G6KI70_9BACT</name>
<feature type="domain" description="Histidine kinase" evidence="14">
    <location>
        <begin position="205"/>
        <end position="470"/>
    </location>
</feature>
<evidence type="ECO:0000313" key="18">
    <source>
        <dbReference type="EMBL" id="PIE35080.1"/>
    </source>
</evidence>
<dbReference type="AlphaFoldDB" id="A0A2G6KI70"/>
<dbReference type="InterPro" id="IPR037006">
    <property type="entry name" value="CheA-like_homodim_sf"/>
</dbReference>
<evidence type="ECO:0000259" key="14">
    <source>
        <dbReference type="PROSITE" id="PS50109"/>
    </source>
</evidence>
<dbReference type="Pfam" id="PF01627">
    <property type="entry name" value="Hpt"/>
    <property type="match status" value="1"/>
</dbReference>
<dbReference type="SUPFAM" id="SSF50341">
    <property type="entry name" value="CheW-like"/>
    <property type="match status" value="1"/>
</dbReference>
<comment type="catalytic activity">
    <reaction evidence="1">
        <text>ATP + protein L-histidine = ADP + protein N-phospho-L-histidine.</text>
        <dbReference type="EC" id="2.7.13.3"/>
    </reaction>
</comment>
<keyword evidence="5 13" id="KW-0597">Phosphoprotein</keyword>
<evidence type="ECO:0000256" key="7">
    <source>
        <dbReference type="ARBA" id="ARBA00022741"/>
    </source>
</evidence>
<dbReference type="CDD" id="cd00088">
    <property type="entry name" value="HPT"/>
    <property type="match status" value="1"/>
</dbReference>
<dbReference type="PANTHER" id="PTHR43395:SF10">
    <property type="entry name" value="CHEMOTAXIS PROTEIN CHEA"/>
    <property type="match status" value="1"/>
</dbReference>
<dbReference type="Pfam" id="PF02895">
    <property type="entry name" value="H-kinase_dim"/>
    <property type="match status" value="1"/>
</dbReference>
<evidence type="ECO:0000256" key="6">
    <source>
        <dbReference type="ARBA" id="ARBA00022679"/>
    </source>
</evidence>
<dbReference type="SUPFAM" id="SSF55874">
    <property type="entry name" value="ATPase domain of HSP90 chaperone/DNA topoisomerase II/histidine kinase"/>
    <property type="match status" value="1"/>
</dbReference>
<dbReference type="GO" id="GO:0005737">
    <property type="term" value="C:cytoplasm"/>
    <property type="evidence" value="ECO:0007669"/>
    <property type="project" value="InterPro"/>
</dbReference>
<dbReference type="Gene3D" id="2.30.30.40">
    <property type="entry name" value="SH3 Domains"/>
    <property type="match status" value="1"/>
</dbReference>
<dbReference type="PROSITE" id="PS50894">
    <property type="entry name" value="HPT"/>
    <property type="match status" value="1"/>
</dbReference>
<dbReference type="InterPro" id="IPR051315">
    <property type="entry name" value="Bact_Chemotaxis_CheA"/>
</dbReference>
<dbReference type="InterPro" id="IPR036890">
    <property type="entry name" value="HATPase_C_sf"/>
</dbReference>
<dbReference type="FunFam" id="3.30.565.10:FF:000016">
    <property type="entry name" value="Chemotaxis protein CheA, putative"/>
    <property type="match status" value="1"/>
</dbReference>
<dbReference type="PRINTS" id="PR00344">
    <property type="entry name" value="BCTRLSENSOR"/>
</dbReference>
<dbReference type="EMBL" id="PDSK01000064">
    <property type="protein sequence ID" value="PIE35080.1"/>
    <property type="molecule type" value="Genomic_DNA"/>
</dbReference>
<evidence type="ECO:0000313" key="19">
    <source>
        <dbReference type="Proteomes" id="UP000230821"/>
    </source>
</evidence>
<evidence type="ECO:0000259" key="15">
    <source>
        <dbReference type="PROSITE" id="PS50110"/>
    </source>
</evidence>
<dbReference type="SUPFAM" id="SSF47384">
    <property type="entry name" value="Homodimeric domain of signal transducing histidine kinase"/>
    <property type="match status" value="1"/>
</dbReference>
<evidence type="ECO:0000256" key="12">
    <source>
        <dbReference type="PROSITE-ProRule" id="PRU00110"/>
    </source>
</evidence>
<dbReference type="SMART" id="SM00448">
    <property type="entry name" value="REC"/>
    <property type="match status" value="1"/>
</dbReference>
<evidence type="ECO:0000256" key="1">
    <source>
        <dbReference type="ARBA" id="ARBA00000085"/>
    </source>
</evidence>
<proteinExistence type="predicted"/>
<evidence type="ECO:0000256" key="10">
    <source>
        <dbReference type="ARBA" id="ARBA00023012"/>
    </source>
</evidence>
<dbReference type="PANTHER" id="PTHR43395">
    <property type="entry name" value="SENSOR HISTIDINE KINASE CHEA"/>
    <property type="match status" value="1"/>
</dbReference>
<dbReference type="Pfam" id="PF02518">
    <property type="entry name" value="HATPase_c"/>
    <property type="match status" value="1"/>
</dbReference>
<dbReference type="Gene3D" id="3.30.565.10">
    <property type="entry name" value="Histidine kinase-like ATPase, C-terminal domain"/>
    <property type="match status" value="1"/>
</dbReference>
<keyword evidence="10" id="KW-0902">Two-component regulatory system</keyword>
<dbReference type="GO" id="GO:0000155">
    <property type="term" value="F:phosphorelay sensor kinase activity"/>
    <property type="evidence" value="ECO:0007669"/>
    <property type="project" value="InterPro"/>
</dbReference>
<evidence type="ECO:0000259" key="16">
    <source>
        <dbReference type="PROSITE" id="PS50851"/>
    </source>
</evidence>
<dbReference type="SMART" id="SM00073">
    <property type="entry name" value="HPT"/>
    <property type="match status" value="1"/>
</dbReference>
<dbReference type="GO" id="GO:0006935">
    <property type="term" value="P:chemotaxis"/>
    <property type="evidence" value="ECO:0007669"/>
    <property type="project" value="InterPro"/>
</dbReference>
<comment type="function">
    <text evidence="11">Involved in the transmission of sensory signals from the chemoreceptors to the flagellar motors. CheA is autophosphorylated; it can transfer its phosphate group to either CheB or CheY.</text>
</comment>
<feature type="domain" description="HPt" evidence="17">
    <location>
        <begin position="2"/>
        <end position="110"/>
    </location>
</feature>
<dbReference type="SMART" id="SM00387">
    <property type="entry name" value="HATPase_c"/>
    <property type="match status" value="1"/>
</dbReference>
<dbReference type="PROSITE" id="PS50110">
    <property type="entry name" value="RESPONSE_REGULATORY"/>
    <property type="match status" value="1"/>
</dbReference>
<keyword evidence="6" id="KW-0808">Transferase</keyword>
<dbReference type="InterPro" id="IPR004358">
    <property type="entry name" value="Sig_transdc_His_kin-like_C"/>
</dbReference>
<dbReference type="Gene3D" id="1.10.287.560">
    <property type="entry name" value="Histidine kinase CheA-like, homodimeric domain"/>
    <property type="match status" value="1"/>
</dbReference>
<dbReference type="EC" id="2.7.13.3" evidence="2"/>
<gene>
    <name evidence="18" type="ORF">CSA56_05605</name>
</gene>
<dbReference type="Gene3D" id="3.40.50.2300">
    <property type="match status" value="1"/>
</dbReference>
<dbReference type="SMART" id="SM00260">
    <property type="entry name" value="CheW"/>
    <property type="match status" value="1"/>
</dbReference>
<feature type="modified residue" description="4-aspartylphosphate" evidence="13">
    <location>
        <position position="692"/>
    </location>
</feature>
<feature type="modified residue" description="Phosphohistidine" evidence="12">
    <location>
        <position position="50"/>
    </location>
</feature>
<accession>A0A2G6KI70</accession>
<evidence type="ECO:0000256" key="4">
    <source>
        <dbReference type="ARBA" id="ARBA00022500"/>
    </source>
</evidence>
<dbReference type="InterPro" id="IPR003594">
    <property type="entry name" value="HATPase_dom"/>
</dbReference>
<organism evidence="18 19">
    <name type="scientific">candidate division KSB3 bacterium</name>
    <dbReference type="NCBI Taxonomy" id="2044937"/>
    <lineage>
        <taxon>Bacteria</taxon>
        <taxon>candidate division KSB3</taxon>
    </lineage>
</organism>
<evidence type="ECO:0000256" key="9">
    <source>
        <dbReference type="ARBA" id="ARBA00022840"/>
    </source>
</evidence>
<dbReference type="InterPro" id="IPR005467">
    <property type="entry name" value="His_kinase_dom"/>
</dbReference>
<evidence type="ECO:0000256" key="5">
    <source>
        <dbReference type="ARBA" id="ARBA00022553"/>
    </source>
</evidence>
<reference evidence="18 19" key="1">
    <citation type="submission" date="2017-10" db="EMBL/GenBank/DDBJ databases">
        <title>Novel microbial diversity and functional potential in the marine mammal oral microbiome.</title>
        <authorList>
            <person name="Dudek N.K."/>
            <person name="Sun C.L."/>
            <person name="Burstein D."/>
            <person name="Kantor R.S."/>
            <person name="Aliaga Goltsman D.S."/>
            <person name="Bik E.M."/>
            <person name="Thomas B.C."/>
            <person name="Banfield J.F."/>
            <person name="Relman D.A."/>
        </authorList>
    </citation>
    <scope>NUCLEOTIDE SEQUENCE [LARGE SCALE GENOMIC DNA]</scope>
    <source>
        <strain evidence="18">DOLJORAL78_47_16</strain>
    </source>
</reference>
<dbReference type="InterPro" id="IPR002545">
    <property type="entry name" value="CheW-lke_dom"/>
</dbReference>
<evidence type="ECO:0000256" key="11">
    <source>
        <dbReference type="ARBA" id="ARBA00035100"/>
    </source>
</evidence>
<dbReference type="Pfam" id="PF00072">
    <property type="entry name" value="Response_reg"/>
    <property type="match status" value="1"/>
</dbReference>
<dbReference type="InterPro" id="IPR036641">
    <property type="entry name" value="HPT_dom_sf"/>
</dbReference>
<dbReference type="SUPFAM" id="SSF47226">
    <property type="entry name" value="Histidine-containing phosphotransfer domain, HPT domain"/>
    <property type="match status" value="1"/>
</dbReference>
<keyword evidence="8" id="KW-0418">Kinase</keyword>
<evidence type="ECO:0000256" key="2">
    <source>
        <dbReference type="ARBA" id="ARBA00012438"/>
    </source>
</evidence>
<evidence type="ECO:0000259" key="17">
    <source>
        <dbReference type="PROSITE" id="PS50894"/>
    </source>
</evidence>
<dbReference type="InterPro" id="IPR036061">
    <property type="entry name" value="CheW-like_dom_sf"/>
</dbReference>
<dbReference type="Proteomes" id="UP000230821">
    <property type="component" value="Unassembled WGS sequence"/>
</dbReference>
<dbReference type="PROSITE" id="PS50851">
    <property type="entry name" value="CHEW"/>
    <property type="match status" value="1"/>
</dbReference>
<evidence type="ECO:0000256" key="3">
    <source>
        <dbReference type="ARBA" id="ARBA00021495"/>
    </source>
</evidence>
<keyword evidence="7" id="KW-0547">Nucleotide-binding</keyword>
<dbReference type="Gene3D" id="1.20.120.160">
    <property type="entry name" value="HPT domain"/>
    <property type="match status" value="1"/>
</dbReference>
<keyword evidence="4" id="KW-0145">Chemotaxis</keyword>